<feature type="transmembrane region" description="Helical" evidence="1">
    <location>
        <begin position="75"/>
        <end position="92"/>
    </location>
</feature>
<keyword evidence="1" id="KW-0812">Transmembrane</keyword>
<accession>A0A1Y2C4Z3</accession>
<gene>
    <name evidence="2" type="ORF">LY90DRAFT_671931</name>
</gene>
<evidence type="ECO:0000256" key="1">
    <source>
        <dbReference type="SAM" id="Phobius"/>
    </source>
</evidence>
<reference evidence="2 3" key="1">
    <citation type="submission" date="2016-08" db="EMBL/GenBank/DDBJ databases">
        <title>A Parts List for Fungal Cellulosomes Revealed by Comparative Genomics.</title>
        <authorList>
            <consortium name="DOE Joint Genome Institute"/>
            <person name="Haitjema C.H."/>
            <person name="Gilmore S.P."/>
            <person name="Henske J.K."/>
            <person name="Solomon K.V."/>
            <person name="De Groot R."/>
            <person name="Kuo A."/>
            <person name="Mondo S.J."/>
            <person name="Salamov A.A."/>
            <person name="Labutti K."/>
            <person name="Zhao Z."/>
            <person name="Chiniquy J."/>
            <person name="Barry K."/>
            <person name="Brewer H.M."/>
            <person name="Purvine S.O."/>
            <person name="Wright A.T."/>
            <person name="Boxma B."/>
            <person name="Van Alen T."/>
            <person name="Hackstein J.H."/>
            <person name="Baker S.E."/>
            <person name="Grigoriev I.V."/>
            <person name="O'Malley M.A."/>
        </authorList>
    </citation>
    <scope>NUCLEOTIDE SEQUENCE [LARGE SCALE GENOMIC DNA]</scope>
    <source>
        <strain evidence="2 3">G1</strain>
    </source>
</reference>
<keyword evidence="1" id="KW-0472">Membrane</keyword>
<feature type="transmembrane region" description="Helical" evidence="1">
    <location>
        <begin position="192"/>
        <end position="213"/>
    </location>
</feature>
<evidence type="ECO:0000313" key="2">
    <source>
        <dbReference type="EMBL" id="ORY42099.1"/>
    </source>
</evidence>
<feature type="transmembrane region" description="Helical" evidence="1">
    <location>
        <begin position="237"/>
        <end position="261"/>
    </location>
</feature>
<keyword evidence="3" id="KW-1185">Reference proteome</keyword>
<organism evidence="2 3">
    <name type="scientific">Neocallimastix californiae</name>
    <dbReference type="NCBI Taxonomy" id="1754190"/>
    <lineage>
        <taxon>Eukaryota</taxon>
        <taxon>Fungi</taxon>
        <taxon>Fungi incertae sedis</taxon>
        <taxon>Chytridiomycota</taxon>
        <taxon>Chytridiomycota incertae sedis</taxon>
        <taxon>Neocallimastigomycetes</taxon>
        <taxon>Neocallimastigales</taxon>
        <taxon>Neocallimastigaceae</taxon>
        <taxon>Neocallimastix</taxon>
    </lineage>
</organism>
<dbReference type="AlphaFoldDB" id="A0A1Y2C4Z3"/>
<sequence length="471" mass="56772">MNKTELDIFNSLYEKYGKYYIETDRENRSYFDWIFSRGTNFTCFYEYKSSLSEENELDNTIEVIRTIIYALHRPFMFTFFYWTILIFVLYKFNFKNRIIRLILYHFILRIVGDVLDKFGDLMPHYFSNEIIENDKEIIYKCNYDVKTPEMHPLRWVLTRQIGIFFWYAGEICLDWYPLIRTREIVKDAKSIWYIYVTCGLFNLSKIILSLYHLRLSPKMLYDKDGQYRLVDVEKFYFPYWGIQLVIIIFSILYDVSVYHVLKKYSFHIENSGIGFVKKFKTFSIYRIRISAITAAVFLPLIIITILVKYYYGIFQHYYNLEFSFDEIRTSIANLQYFIVFIDQILLSYSEISSSRTKNSSVTYKENKSFNENSPEFKYKFDSLGNRSHRSASSLKRSKKHLDLNNLDGGGLMEYNKYDNNPSNDMMINNNNNNNNYNYNQNFNTTTMISKNNDYNYLNEPYVISYPRYNYN</sequence>
<keyword evidence="1" id="KW-1133">Transmembrane helix</keyword>
<proteinExistence type="predicted"/>
<dbReference type="STRING" id="1754190.A0A1Y2C4Z3"/>
<dbReference type="EMBL" id="MCOG01000121">
    <property type="protein sequence ID" value="ORY42099.1"/>
    <property type="molecule type" value="Genomic_DNA"/>
</dbReference>
<protein>
    <submittedName>
        <fullName evidence="2">Uncharacterized protein</fullName>
    </submittedName>
</protein>
<name>A0A1Y2C4Z3_9FUNG</name>
<comment type="caution">
    <text evidence="2">The sequence shown here is derived from an EMBL/GenBank/DDBJ whole genome shotgun (WGS) entry which is preliminary data.</text>
</comment>
<evidence type="ECO:0000313" key="3">
    <source>
        <dbReference type="Proteomes" id="UP000193920"/>
    </source>
</evidence>
<dbReference type="Proteomes" id="UP000193920">
    <property type="component" value="Unassembled WGS sequence"/>
</dbReference>
<feature type="transmembrane region" description="Helical" evidence="1">
    <location>
        <begin position="287"/>
        <end position="311"/>
    </location>
</feature>